<accession>A0A7H8QFV6</accession>
<protein>
    <submittedName>
        <fullName evidence="4">Uncharacterized protein</fullName>
    </submittedName>
</protein>
<proteinExistence type="predicted"/>
<evidence type="ECO:0000256" key="2">
    <source>
        <dbReference type="SAM" id="MobiDB-lite"/>
    </source>
</evidence>
<reference evidence="5" key="2">
    <citation type="submission" date="2020-06" db="EMBL/GenBank/DDBJ databases">
        <title>Isolation of Planomicrobium glaciei.</title>
        <authorList>
            <person name="Malisova L."/>
            <person name="Safrankova R."/>
            <person name="Jakubu V."/>
            <person name="Spanelova P."/>
        </authorList>
    </citation>
    <scope>NUCLEOTIDE SEQUENCE [LARGE SCALE GENOMIC DNA]</scope>
    <source>
        <strain evidence="5">NRL-ATB46093</strain>
        <plasmid evidence="5">unnamed2</plasmid>
    </source>
</reference>
<sequence>MVIRTIANKVGTIEVNGNSFYFLQPLSTFNTDQMERIQQAYERRMASLKEETHYLVAKSLTFQSGQVQFEYDLSGLKAYDYLKSLYFEDKLPYYLSLVRIAQNMEVNVLWQKENFVVDVEEQVLKAAVLENEELKLYDSKDRVTAVKELIIVSLTSLNQVLGRPKRSDFFEQDEEVIRFAEMVYLRLSTLEELESFISQVHVEIQERKRLEEEEREKLIANNKHFAFTSLKLNKKLNSPGKDKEHLPYLQGKQKNKGNKAATSKESNIRFLAGVGGILIVAVLLNVLLTNANENAEAKDAGKEEVKQEINLEETYRQGLLGDETTVIKTLETVGYDSLKKEEKEVLEVLYVRNREYNKALEKNPELAGEIAAKLVKSKDIKQLEEVRASLPEPNPIVDFDLAAATHDWQTVIDLRNQIELTGAHMTTVVTAFIRTGDLKTAKGFVEEKAAGDKKLLNRVLEAEKKQNELAALKVEKAEKQKVIDKDTDKKKIKAAQDRIKAIDKQMKALTEEMKNG</sequence>
<evidence type="ECO:0000256" key="1">
    <source>
        <dbReference type="SAM" id="Coils"/>
    </source>
</evidence>
<geneLocation type="plasmid" evidence="4 5">
    <name>unnamed2</name>
</geneLocation>
<organism evidence="4 5">
    <name type="scientific">Planococcus glaciei</name>
    <dbReference type="NCBI Taxonomy" id="459472"/>
    <lineage>
        <taxon>Bacteria</taxon>
        <taxon>Bacillati</taxon>
        <taxon>Bacillota</taxon>
        <taxon>Bacilli</taxon>
        <taxon>Bacillales</taxon>
        <taxon>Caryophanaceae</taxon>
        <taxon>Planococcus</taxon>
    </lineage>
</organism>
<dbReference type="EMBL" id="CP051179">
    <property type="protein sequence ID" value="QKX52868.1"/>
    <property type="molecule type" value="Genomic_DNA"/>
</dbReference>
<feature type="coiled-coil region" evidence="1">
    <location>
        <begin position="460"/>
        <end position="512"/>
    </location>
</feature>
<feature type="transmembrane region" description="Helical" evidence="3">
    <location>
        <begin position="268"/>
        <end position="288"/>
    </location>
</feature>
<feature type="coiled-coil region" evidence="1">
    <location>
        <begin position="193"/>
        <end position="221"/>
    </location>
</feature>
<name>A0A7H8QFV6_9BACL</name>
<dbReference type="Proteomes" id="UP000509222">
    <property type="component" value="Plasmid unnamed2"/>
</dbReference>
<keyword evidence="3" id="KW-0812">Transmembrane</keyword>
<evidence type="ECO:0000313" key="4">
    <source>
        <dbReference type="EMBL" id="QKX52868.1"/>
    </source>
</evidence>
<keyword evidence="4" id="KW-0614">Plasmid</keyword>
<feature type="region of interest" description="Disordered" evidence="2">
    <location>
        <begin position="236"/>
        <end position="261"/>
    </location>
</feature>
<keyword evidence="1" id="KW-0175">Coiled coil</keyword>
<gene>
    <name evidence="4" type="ORF">HF394_19765</name>
</gene>
<keyword evidence="3" id="KW-0472">Membrane</keyword>
<evidence type="ECO:0000256" key="3">
    <source>
        <dbReference type="SAM" id="Phobius"/>
    </source>
</evidence>
<dbReference type="AlphaFoldDB" id="A0A7H8QFV6"/>
<keyword evidence="5" id="KW-1185">Reference proteome</keyword>
<keyword evidence="3" id="KW-1133">Transmembrane helix</keyword>
<evidence type="ECO:0000313" key="5">
    <source>
        <dbReference type="Proteomes" id="UP000509222"/>
    </source>
</evidence>
<dbReference type="RefSeq" id="WP_176295292.1">
    <property type="nucleotide sequence ID" value="NZ_CP051179.1"/>
</dbReference>
<reference evidence="4 5" key="1">
    <citation type="submission" date="2020-04" db="EMBL/GenBank/DDBJ databases">
        <authorList>
            <person name="Pajer P."/>
            <person name="Broz P."/>
        </authorList>
    </citation>
    <scope>NUCLEOTIDE SEQUENCE [LARGE SCALE GENOMIC DNA]</scope>
    <source>
        <strain evidence="5">NRL-ATB46093</strain>
        <plasmid evidence="4 5">unnamed2</plasmid>
    </source>
</reference>